<reference evidence="12 13" key="1">
    <citation type="submission" date="2023-08" db="EMBL/GenBank/DDBJ databases">
        <title>Black Yeasts Isolated from many extreme environments.</title>
        <authorList>
            <person name="Coleine C."/>
            <person name="Stajich J.E."/>
            <person name="Selbmann L."/>
        </authorList>
    </citation>
    <scope>NUCLEOTIDE SEQUENCE [LARGE SCALE GENOMIC DNA]</scope>
    <source>
        <strain evidence="12 13">CCFEE 5885</strain>
    </source>
</reference>
<dbReference type="InterPro" id="IPR005828">
    <property type="entry name" value="MFS_sugar_transport-like"/>
</dbReference>
<keyword evidence="13" id="KW-1185">Reference proteome</keyword>
<proteinExistence type="inferred from homology"/>
<evidence type="ECO:0000256" key="9">
    <source>
        <dbReference type="SAM" id="MobiDB-lite"/>
    </source>
</evidence>
<dbReference type="PANTHER" id="PTHR48022:SF5">
    <property type="entry name" value="ALPHA-GLUCOSIDES PERMEASE MPH2-RELATED"/>
    <property type="match status" value="1"/>
</dbReference>
<gene>
    <name evidence="12" type="ORF">LTR24_004120</name>
</gene>
<evidence type="ECO:0000313" key="12">
    <source>
        <dbReference type="EMBL" id="KAK5093568.1"/>
    </source>
</evidence>
<feature type="transmembrane region" description="Helical" evidence="10">
    <location>
        <begin position="438"/>
        <end position="463"/>
    </location>
</feature>
<keyword evidence="3 8" id="KW-0813">Transport</keyword>
<keyword evidence="7" id="KW-0462">Maltose metabolism</keyword>
<feature type="domain" description="Major facilitator superfamily (MFS) profile" evidence="11">
    <location>
        <begin position="83"/>
        <end position="535"/>
    </location>
</feature>
<accession>A0ABR0KCQ4</accession>
<dbReference type="PROSITE" id="PS50850">
    <property type="entry name" value="MFS"/>
    <property type="match status" value="1"/>
</dbReference>
<keyword evidence="4 10" id="KW-0812">Transmembrane</keyword>
<dbReference type="Gene3D" id="1.20.1250.20">
    <property type="entry name" value="MFS general substrate transporter like domains"/>
    <property type="match status" value="1"/>
</dbReference>
<dbReference type="Proteomes" id="UP001345013">
    <property type="component" value="Unassembled WGS sequence"/>
</dbReference>
<feature type="transmembrane region" description="Helical" evidence="10">
    <location>
        <begin position="507"/>
        <end position="529"/>
    </location>
</feature>
<feature type="transmembrane region" description="Helical" evidence="10">
    <location>
        <begin position="77"/>
        <end position="96"/>
    </location>
</feature>
<sequence>MADEKGIIDMPGTNRRMSVGQAYNDRRASRVSAVQRKESVSRHFSEDRRPSAGIINDAANATEAEQKMTVWQGIKSYPAAIGWSVCFSSAIIMEGYDLTVLGSFWPNDNFQDYFGNTINPEDGTPLVAPSWQAGIGNAMLIGQILGLFIAGIIADKFGFKKVMAGALAFVIGVIFILFFSTSVVMLLIGEVLMGFPLGVFQTLTVTYASEVCPVVLRPYLTTYVNLCWVIGQFIASAVVKGTSGSLSGELSFRIPWALQWVFPIPILVGVILAPESPWWLVRKGRLDDARKAIVRLASKTDLVKPDEQIAMMVHTDELEKEINSGTTYFDCFKGVDLRRTEVAVGVWMCQNLCGSGLMGAASYFYSAAGLAQSDAYSLQLGQFGLGIVGVLVSWWAMTYVGRRTLYVWGLLVLCCLVFIVGFMSLAPGARNSENPNVAVSWASGSMILVFTGIYNFTVGPVCYSLVAEMPSTRLRQKTVVLARNFYNVCGIMLGVLIPYMLNPAAWNLMGASGFVWGGTGFLCFVWAFFRIPEPKGRTFAELDVLFERRVPARKFKETDVDLYSVDIDHAAAELARIKPGGGGGH</sequence>
<comment type="caution">
    <text evidence="12">The sequence shown here is derived from an EMBL/GenBank/DDBJ whole genome shotgun (WGS) entry which is preliminary data.</text>
</comment>
<evidence type="ECO:0000256" key="2">
    <source>
        <dbReference type="ARBA" id="ARBA00010992"/>
    </source>
</evidence>
<comment type="similarity">
    <text evidence="2 8">Belongs to the major facilitator superfamily. Sugar transporter (TC 2.A.1.1) family.</text>
</comment>
<keyword evidence="6 10" id="KW-0472">Membrane</keyword>
<comment type="subcellular location">
    <subcellularLocation>
        <location evidence="1">Membrane</location>
        <topology evidence="1">Multi-pass membrane protein</topology>
    </subcellularLocation>
</comment>
<protein>
    <recommendedName>
        <fullName evidence="11">Major facilitator superfamily (MFS) profile domain-containing protein</fullName>
    </recommendedName>
</protein>
<evidence type="ECO:0000256" key="1">
    <source>
        <dbReference type="ARBA" id="ARBA00004141"/>
    </source>
</evidence>
<evidence type="ECO:0000256" key="6">
    <source>
        <dbReference type="ARBA" id="ARBA00023136"/>
    </source>
</evidence>
<dbReference type="PANTHER" id="PTHR48022">
    <property type="entry name" value="PLASTIDIC GLUCOSE TRANSPORTER 4"/>
    <property type="match status" value="1"/>
</dbReference>
<dbReference type="InterPro" id="IPR005829">
    <property type="entry name" value="Sugar_transporter_CS"/>
</dbReference>
<feature type="transmembrane region" description="Helical" evidence="10">
    <location>
        <begin position="405"/>
        <end position="426"/>
    </location>
</feature>
<feature type="region of interest" description="Disordered" evidence="9">
    <location>
        <begin position="28"/>
        <end position="47"/>
    </location>
</feature>
<feature type="transmembrane region" description="Helical" evidence="10">
    <location>
        <begin position="342"/>
        <end position="364"/>
    </location>
</feature>
<feature type="transmembrane region" description="Helical" evidence="10">
    <location>
        <begin position="135"/>
        <end position="154"/>
    </location>
</feature>
<dbReference type="InterPro" id="IPR003663">
    <property type="entry name" value="Sugar/inositol_transpt"/>
</dbReference>
<dbReference type="NCBIfam" id="TIGR00879">
    <property type="entry name" value="SP"/>
    <property type="match status" value="1"/>
</dbReference>
<feature type="transmembrane region" description="Helical" evidence="10">
    <location>
        <begin position="166"/>
        <end position="188"/>
    </location>
</feature>
<dbReference type="SUPFAM" id="SSF103473">
    <property type="entry name" value="MFS general substrate transporter"/>
    <property type="match status" value="1"/>
</dbReference>
<organism evidence="12 13">
    <name type="scientific">Lithohypha guttulata</name>
    <dbReference type="NCBI Taxonomy" id="1690604"/>
    <lineage>
        <taxon>Eukaryota</taxon>
        <taxon>Fungi</taxon>
        <taxon>Dikarya</taxon>
        <taxon>Ascomycota</taxon>
        <taxon>Pezizomycotina</taxon>
        <taxon>Eurotiomycetes</taxon>
        <taxon>Chaetothyriomycetidae</taxon>
        <taxon>Chaetothyriales</taxon>
        <taxon>Trichomeriaceae</taxon>
        <taxon>Lithohypha</taxon>
    </lineage>
</organism>
<evidence type="ECO:0000256" key="4">
    <source>
        <dbReference type="ARBA" id="ARBA00022692"/>
    </source>
</evidence>
<evidence type="ECO:0000256" key="8">
    <source>
        <dbReference type="RuleBase" id="RU003346"/>
    </source>
</evidence>
<evidence type="ECO:0000313" key="13">
    <source>
        <dbReference type="Proteomes" id="UP001345013"/>
    </source>
</evidence>
<keyword evidence="5 10" id="KW-1133">Transmembrane helix</keyword>
<feature type="transmembrane region" description="Helical" evidence="10">
    <location>
        <begin position="376"/>
        <end position="396"/>
    </location>
</feature>
<dbReference type="InterPro" id="IPR020846">
    <property type="entry name" value="MFS_dom"/>
</dbReference>
<evidence type="ECO:0000256" key="3">
    <source>
        <dbReference type="ARBA" id="ARBA00022448"/>
    </source>
</evidence>
<feature type="compositionally biased region" description="Basic and acidic residues" evidence="9">
    <location>
        <begin position="35"/>
        <end position="47"/>
    </location>
</feature>
<feature type="transmembrane region" description="Helical" evidence="10">
    <location>
        <begin position="223"/>
        <end position="240"/>
    </location>
</feature>
<name>A0ABR0KCQ4_9EURO</name>
<feature type="transmembrane region" description="Helical" evidence="10">
    <location>
        <begin position="194"/>
        <end position="216"/>
    </location>
</feature>
<dbReference type="EMBL" id="JAVRRG010000041">
    <property type="protein sequence ID" value="KAK5093568.1"/>
    <property type="molecule type" value="Genomic_DNA"/>
</dbReference>
<feature type="transmembrane region" description="Helical" evidence="10">
    <location>
        <begin position="260"/>
        <end position="281"/>
    </location>
</feature>
<feature type="transmembrane region" description="Helical" evidence="10">
    <location>
        <begin position="484"/>
        <end position="501"/>
    </location>
</feature>
<evidence type="ECO:0000256" key="10">
    <source>
        <dbReference type="SAM" id="Phobius"/>
    </source>
</evidence>
<dbReference type="InterPro" id="IPR050360">
    <property type="entry name" value="MFS_Sugar_Transporters"/>
</dbReference>
<dbReference type="Pfam" id="PF00083">
    <property type="entry name" value="Sugar_tr"/>
    <property type="match status" value="1"/>
</dbReference>
<dbReference type="InterPro" id="IPR036259">
    <property type="entry name" value="MFS_trans_sf"/>
</dbReference>
<dbReference type="PROSITE" id="PS00217">
    <property type="entry name" value="SUGAR_TRANSPORT_2"/>
    <property type="match status" value="1"/>
</dbReference>
<evidence type="ECO:0000256" key="7">
    <source>
        <dbReference type="ARBA" id="ARBA00026248"/>
    </source>
</evidence>
<evidence type="ECO:0000259" key="11">
    <source>
        <dbReference type="PROSITE" id="PS50850"/>
    </source>
</evidence>
<evidence type="ECO:0000256" key="5">
    <source>
        <dbReference type="ARBA" id="ARBA00022989"/>
    </source>
</evidence>